<gene>
    <name evidence="1" type="ORF">Pflav_055130</name>
</gene>
<organism evidence="1 2">
    <name type="scientific">Phytohabitans flavus</name>
    <dbReference type="NCBI Taxonomy" id="1076124"/>
    <lineage>
        <taxon>Bacteria</taxon>
        <taxon>Bacillati</taxon>
        <taxon>Actinomycetota</taxon>
        <taxon>Actinomycetes</taxon>
        <taxon>Micromonosporales</taxon>
        <taxon>Micromonosporaceae</taxon>
    </lineage>
</organism>
<evidence type="ECO:0000313" key="2">
    <source>
        <dbReference type="Proteomes" id="UP000502508"/>
    </source>
</evidence>
<name>A0A6F8XZ66_9ACTN</name>
<evidence type="ECO:0008006" key="3">
    <source>
        <dbReference type="Google" id="ProtNLM"/>
    </source>
</evidence>
<reference evidence="1 2" key="2">
    <citation type="submission" date="2020-03" db="EMBL/GenBank/DDBJ databases">
        <authorList>
            <person name="Ichikawa N."/>
            <person name="Kimura A."/>
            <person name="Kitahashi Y."/>
            <person name="Uohara A."/>
        </authorList>
    </citation>
    <scope>NUCLEOTIDE SEQUENCE [LARGE SCALE GENOMIC DNA]</scope>
    <source>
        <strain evidence="1 2">NBRC 107702</strain>
    </source>
</reference>
<accession>A0A6F8XZ66</accession>
<sequence>MTDDVALLLARAGFGPTAAELAVARKTGYAGTLSALLDPSLPDIGATSAPEPRLGMDPFADLPTPTNQQRIEANGIRDRQIEEITRWWLDRMTVTDHQALEKLVFFWHGHWATSVDKVRSPQLMLLQHRTMRGARDFVDMCHKMAVDPALVYWLDGQLNTKASPNENLGRELMELFMLGIGNYTEKDVKEAGRALTGWRVSLGSEACFFQPEQHDSGSKTILGVTGALDTARLVDLLLRRKECPRFVAARMWRRYASSSQPIPEPTREAMAEVFPAPRAMLRVLFEDEAFGATAGSLVKQPVEWLVGGMRQLGLRLGGLPAETLTTILKGLRDLGQLPFVPPSVGGWTAGGSWLTSAAAQVRLALAGTLATLAAVEKLTPDEVAYILCVEGWTDRTYAVLRGVKDPRHLLILAMASPEYLVT</sequence>
<dbReference type="EMBL" id="AP022870">
    <property type="protein sequence ID" value="BCB79103.1"/>
    <property type="molecule type" value="Genomic_DNA"/>
</dbReference>
<evidence type="ECO:0000313" key="1">
    <source>
        <dbReference type="EMBL" id="BCB79103.1"/>
    </source>
</evidence>
<dbReference type="AlphaFoldDB" id="A0A6F8XZ66"/>
<dbReference type="RefSeq" id="WP_173038939.1">
    <property type="nucleotide sequence ID" value="NZ_AP022870.1"/>
</dbReference>
<protein>
    <recommendedName>
        <fullName evidence="3">DUF1800 domain-containing protein</fullName>
    </recommendedName>
</protein>
<dbReference type="Pfam" id="PF08811">
    <property type="entry name" value="DUF1800"/>
    <property type="match status" value="1"/>
</dbReference>
<dbReference type="KEGG" id="pfla:Pflav_055130"/>
<dbReference type="InterPro" id="IPR014917">
    <property type="entry name" value="DUF1800"/>
</dbReference>
<proteinExistence type="predicted"/>
<dbReference type="Proteomes" id="UP000502508">
    <property type="component" value="Chromosome"/>
</dbReference>
<keyword evidence="2" id="KW-1185">Reference proteome</keyword>
<reference evidence="1 2" key="1">
    <citation type="submission" date="2020-03" db="EMBL/GenBank/DDBJ databases">
        <title>Whole genome shotgun sequence of Phytohabitans flavus NBRC 107702.</title>
        <authorList>
            <person name="Komaki H."/>
            <person name="Tamura T."/>
        </authorList>
    </citation>
    <scope>NUCLEOTIDE SEQUENCE [LARGE SCALE GENOMIC DNA]</scope>
    <source>
        <strain evidence="1 2">NBRC 107702</strain>
    </source>
</reference>